<dbReference type="Pfam" id="PF16009">
    <property type="entry name" value="DUF4779"/>
    <property type="match status" value="1"/>
</dbReference>
<evidence type="ECO:0000256" key="1">
    <source>
        <dbReference type="SAM" id="MobiDB-lite"/>
    </source>
</evidence>
<comment type="caution">
    <text evidence="3">The sequence shown here is derived from an EMBL/GenBank/DDBJ whole genome shotgun (WGS) entry which is preliminary data.</text>
</comment>
<evidence type="ECO:0000256" key="2">
    <source>
        <dbReference type="SAM" id="SignalP"/>
    </source>
</evidence>
<evidence type="ECO:0000313" key="3">
    <source>
        <dbReference type="EMBL" id="KAL3278971.1"/>
    </source>
</evidence>
<sequence>MNKLVVVFCIVSVFAEDRKPMYKYRYETEDVMKTAASTVPVRGYHVVEGGYYPYEGEINEGLGRFGSGYSKLGYGPEIGKFGGIGAGYGAGISKFGGLGNGYGGYGVGGYGGYGAGYGSYGAHGIGGPLGYGPEVGLGPRYFAAPYHGGYGGEIVDKNVYSGGKKNVVDENYEKLSGNKGEEISGGQEGYNHGKAAVKNIKGDSGYYNEEEGGKKLFEDGKNYHGAKHYAQEGKNGGEKKINTGHKKGHSIKGFKTSHHKDESGKTEEYFDEENDEGNNIFFNGQQGSFGENSASSFKGGHADGKFNAGESKKEGHYDQEHFVDNANAGKGSFGSKKYAGSGEVYGVNNGLDQQSLLGHQESERYFKHHPHHTPFYGGVYRK</sequence>
<proteinExistence type="predicted"/>
<protein>
    <submittedName>
        <fullName evidence="3">Uncharacterized protein</fullName>
    </submittedName>
</protein>
<reference evidence="3 4" key="1">
    <citation type="journal article" date="2021" name="BMC Biol.">
        <title>Horizontally acquired antibacterial genes associated with adaptive radiation of ladybird beetles.</title>
        <authorList>
            <person name="Li H.S."/>
            <person name="Tang X.F."/>
            <person name="Huang Y.H."/>
            <person name="Xu Z.Y."/>
            <person name="Chen M.L."/>
            <person name="Du X.Y."/>
            <person name="Qiu B.Y."/>
            <person name="Chen P.T."/>
            <person name="Zhang W."/>
            <person name="Slipinski A."/>
            <person name="Escalona H.E."/>
            <person name="Waterhouse R.M."/>
            <person name="Zwick A."/>
            <person name="Pang H."/>
        </authorList>
    </citation>
    <scope>NUCLEOTIDE SEQUENCE [LARGE SCALE GENOMIC DNA]</scope>
    <source>
        <strain evidence="3">SYSU2018</strain>
    </source>
</reference>
<gene>
    <name evidence="3" type="ORF">HHI36_016489</name>
</gene>
<feature type="signal peptide" evidence="2">
    <location>
        <begin position="1"/>
        <end position="15"/>
    </location>
</feature>
<feature type="compositionally biased region" description="Basic and acidic residues" evidence="1">
    <location>
        <begin position="300"/>
        <end position="312"/>
    </location>
</feature>
<keyword evidence="4" id="KW-1185">Reference proteome</keyword>
<dbReference type="EMBL" id="JABFTP020000124">
    <property type="protein sequence ID" value="KAL3278971.1"/>
    <property type="molecule type" value="Genomic_DNA"/>
</dbReference>
<feature type="compositionally biased region" description="Basic residues" evidence="1">
    <location>
        <begin position="244"/>
        <end position="258"/>
    </location>
</feature>
<dbReference type="Proteomes" id="UP001516400">
    <property type="component" value="Unassembled WGS sequence"/>
</dbReference>
<feature type="chain" id="PRO_5044819661" evidence="2">
    <location>
        <begin position="16"/>
        <end position="382"/>
    </location>
</feature>
<organism evidence="3 4">
    <name type="scientific">Cryptolaemus montrouzieri</name>
    <dbReference type="NCBI Taxonomy" id="559131"/>
    <lineage>
        <taxon>Eukaryota</taxon>
        <taxon>Metazoa</taxon>
        <taxon>Ecdysozoa</taxon>
        <taxon>Arthropoda</taxon>
        <taxon>Hexapoda</taxon>
        <taxon>Insecta</taxon>
        <taxon>Pterygota</taxon>
        <taxon>Neoptera</taxon>
        <taxon>Endopterygota</taxon>
        <taxon>Coleoptera</taxon>
        <taxon>Polyphaga</taxon>
        <taxon>Cucujiformia</taxon>
        <taxon>Coccinelloidea</taxon>
        <taxon>Coccinellidae</taxon>
        <taxon>Scymninae</taxon>
        <taxon>Scymnini</taxon>
        <taxon>Cryptolaemus</taxon>
    </lineage>
</organism>
<feature type="region of interest" description="Disordered" evidence="1">
    <location>
        <begin position="244"/>
        <end position="277"/>
    </location>
</feature>
<feature type="compositionally biased region" description="Basic and acidic residues" evidence="1">
    <location>
        <begin position="259"/>
        <end position="268"/>
    </location>
</feature>
<evidence type="ECO:0000313" key="4">
    <source>
        <dbReference type="Proteomes" id="UP001516400"/>
    </source>
</evidence>
<name>A0ABD2NJM6_9CUCU</name>
<feature type="region of interest" description="Disordered" evidence="1">
    <location>
        <begin position="293"/>
        <end position="312"/>
    </location>
</feature>
<dbReference type="InterPro" id="IPR031959">
    <property type="entry name" value="DUF4779"/>
</dbReference>
<dbReference type="AlphaFoldDB" id="A0ABD2NJM6"/>
<accession>A0ABD2NJM6</accession>
<keyword evidence="2" id="KW-0732">Signal</keyword>